<reference evidence="1 2" key="2">
    <citation type="journal article" date="2022" name="Mol. Ecol. Resour.">
        <title>The genomes of chicory, endive, great burdock and yacon provide insights into Asteraceae paleo-polyploidization history and plant inulin production.</title>
        <authorList>
            <person name="Fan W."/>
            <person name="Wang S."/>
            <person name="Wang H."/>
            <person name="Wang A."/>
            <person name="Jiang F."/>
            <person name="Liu H."/>
            <person name="Zhao H."/>
            <person name="Xu D."/>
            <person name="Zhang Y."/>
        </authorList>
    </citation>
    <scope>NUCLEOTIDE SEQUENCE [LARGE SCALE GENOMIC DNA]</scope>
    <source>
        <strain evidence="2">cv. Punajuju</strain>
        <tissue evidence="1">Leaves</tissue>
    </source>
</reference>
<evidence type="ECO:0000313" key="1">
    <source>
        <dbReference type="EMBL" id="KAI3767406.1"/>
    </source>
</evidence>
<keyword evidence="2" id="KW-1185">Reference proteome</keyword>
<gene>
    <name evidence="1" type="ORF">L2E82_17505</name>
</gene>
<reference evidence="2" key="1">
    <citation type="journal article" date="2022" name="Mol. Ecol. Resour.">
        <title>The genomes of chicory, endive, great burdock and yacon provide insights into Asteraceae palaeo-polyploidization history and plant inulin production.</title>
        <authorList>
            <person name="Fan W."/>
            <person name="Wang S."/>
            <person name="Wang H."/>
            <person name="Wang A."/>
            <person name="Jiang F."/>
            <person name="Liu H."/>
            <person name="Zhao H."/>
            <person name="Xu D."/>
            <person name="Zhang Y."/>
        </authorList>
    </citation>
    <scope>NUCLEOTIDE SEQUENCE [LARGE SCALE GENOMIC DNA]</scope>
    <source>
        <strain evidence="2">cv. Punajuju</strain>
    </source>
</reference>
<evidence type="ECO:0000313" key="2">
    <source>
        <dbReference type="Proteomes" id="UP001055811"/>
    </source>
</evidence>
<organism evidence="1 2">
    <name type="scientific">Cichorium intybus</name>
    <name type="common">Chicory</name>
    <dbReference type="NCBI Taxonomy" id="13427"/>
    <lineage>
        <taxon>Eukaryota</taxon>
        <taxon>Viridiplantae</taxon>
        <taxon>Streptophyta</taxon>
        <taxon>Embryophyta</taxon>
        <taxon>Tracheophyta</taxon>
        <taxon>Spermatophyta</taxon>
        <taxon>Magnoliopsida</taxon>
        <taxon>eudicotyledons</taxon>
        <taxon>Gunneridae</taxon>
        <taxon>Pentapetalae</taxon>
        <taxon>asterids</taxon>
        <taxon>campanulids</taxon>
        <taxon>Asterales</taxon>
        <taxon>Asteraceae</taxon>
        <taxon>Cichorioideae</taxon>
        <taxon>Cichorieae</taxon>
        <taxon>Cichoriinae</taxon>
        <taxon>Cichorium</taxon>
    </lineage>
</organism>
<proteinExistence type="predicted"/>
<accession>A0ACB9F8X2</accession>
<dbReference type="EMBL" id="CM042011">
    <property type="protein sequence ID" value="KAI3767406.1"/>
    <property type="molecule type" value="Genomic_DNA"/>
</dbReference>
<name>A0ACB9F8X2_CICIN</name>
<sequence length="146" mass="15801">MNQMNTHKNTRIHTPVNTHRSIPTPPPTNTHNEKEKNQPVLKLESGVKIPPKPRAHRVESPSIELAVVDISVSRVTALKESVFQSTVRRRLDVSTLGRQVPETPTAASTNIVPNLQSPSTTADSNSSGSTQTAPPSPPLSVVHLNS</sequence>
<dbReference type="Proteomes" id="UP001055811">
    <property type="component" value="Linkage Group LG03"/>
</dbReference>
<protein>
    <submittedName>
        <fullName evidence="1">Uncharacterized protein</fullName>
    </submittedName>
</protein>
<comment type="caution">
    <text evidence="1">The sequence shown here is derived from an EMBL/GenBank/DDBJ whole genome shotgun (WGS) entry which is preliminary data.</text>
</comment>